<keyword evidence="3" id="KW-1185">Reference proteome</keyword>
<gene>
    <name evidence="2" type="ORF">ABT384_27320</name>
</gene>
<evidence type="ECO:0000256" key="1">
    <source>
        <dbReference type="SAM" id="MobiDB-lite"/>
    </source>
</evidence>
<evidence type="ECO:0000313" key="2">
    <source>
        <dbReference type="EMBL" id="MER7376348.1"/>
    </source>
</evidence>
<accession>A0ABV1XXL1</accession>
<dbReference type="Proteomes" id="UP001486207">
    <property type="component" value="Unassembled WGS sequence"/>
</dbReference>
<reference evidence="2 3" key="1">
    <citation type="submission" date="2024-06" db="EMBL/GenBank/DDBJ databases">
        <title>The Natural Products Discovery Center: Release of the First 8490 Sequenced Strains for Exploring Actinobacteria Biosynthetic Diversity.</title>
        <authorList>
            <person name="Kalkreuter E."/>
            <person name="Kautsar S.A."/>
            <person name="Yang D."/>
            <person name="Bader C.D."/>
            <person name="Teijaro C.N."/>
            <person name="Fluegel L."/>
            <person name="Davis C.M."/>
            <person name="Simpson J.R."/>
            <person name="Lauterbach L."/>
            <person name="Steele A.D."/>
            <person name="Gui C."/>
            <person name="Meng S."/>
            <person name="Li G."/>
            <person name="Viehrig K."/>
            <person name="Ye F."/>
            <person name="Su P."/>
            <person name="Kiefer A.F."/>
            <person name="Nichols A."/>
            <person name="Cepeda A.J."/>
            <person name="Yan W."/>
            <person name="Fan B."/>
            <person name="Jiang Y."/>
            <person name="Adhikari A."/>
            <person name="Zheng C.-J."/>
            <person name="Schuster L."/>
            <person name="Cowan T.M."/>
            <person name="Smanski M.J."/>
            <person name="Chevrette M.G."/>
            <person name="De Carvalho L.P.S."/>
            <person name="Shen B."/>
        </authorList>
    </citation>
    <scope>NUCLEOTIDE SEQUENCE [LARGE SCALE GENOMIC DNA]</scope>
    <source>
        <strain evidence="2 3">NPDC000155</strain>
    </source>
</reference>
<evidence type="ECO:0000313" key="3">
    <source>
        <dbReference type="Proteomes" id="UP001486207"/>
    </source>
</evidence>
<feature type="compositionally biased region" description="Polar residues" evidence="1">
    <location>
        <begin position="157"/>
        <end position="166"/>
    </location>
</feature>
<evidence type="ECO:0008006" key="4">
    <source>
        <dbReference type="Google" id="ProtNLM"/>
    </source>
</evidence>
<protein>
    <recommendedName>
        <fullName evidence="4">Histidine kinase</fullName>
    </recommendedName>
</protein>
<name>A0ABV1XXL1_9ACTN</name>
<dbReference type="EMBL" id="JBEPFB010000013">
    <property type="protein sequence ID" value="MER7376348.1"/>
    <property type="molecule type" value="Genomic_DNA"/>
</dbReference>
<dbReference type="SUPFAM" id="SSF47598">
    <property type="entry name" value="Ribbon-helix-helix"/>
    <property type="match status" value="1"/>
</dbReference>
<sequence>MNLTPYVDSLRREFLAAAEAVGMEVLGPAERLVAPLEASVRLTLLSALSAAADEISRELVPGAVDIRLRGGDPGFVVLAAPAEPEFGPLFDIGAEPPAGDGQGTPARINFRPPGPLKARIEEAAGREGLSVNAWLVRAATITLDSGARRTARRAPSERQNYTGWVR</sequence>
<organism evidence="2 3">
    <name type="scientific">Streptomyces lanatus</name>
    <dbReference type="NCBI Taxonomy" id="66900"/>
    <lineage>
        <taxon>Bacteria</taxon>
        <taxon>Bacillati</taxon>
        <taxon>Actinomycetota</taxon>
        <taxon>Actinomycetes</taxon>
        <taxon>Kitasatosporales</taxon>
        <taxon>Streptomycetaceae</taxon>
        <taxon>Streptomyces</taxon>
    </lineage>
</organism>
<proteinExistence type="predicted"/>
<dbReference type="RefSeq" id="WP_229912123.1">
    <property type="nucleotide sequence ID" value="NZ_BNBM01000013.1"/>
</dbReference>
<feature type="region of interest" description="Disordered" evidence="1">
    <location>
        <begin position="146"/>
        <end position="166"/>
    </location>
</feature>
<comment type="caution">
    <text evidence="2">The sequence shown here is derived from an EMBL/GenBank/DDBJ whole genome shotgun (WGS) entry which is preliminary data.</text>
</comment>
<dbReference type="InterPro" id="IPR010985">
    <property type="entry name" value="Ribbon_hlx_hlx"/>
</dbReference>